<evidence type="ECO:0000256" key="18">
    <source>
        <dbReference type="RuleBase" id="RU000370"/>
    </source>
</evidence>
<protein>
    <recommendedName>
        <fullName evidence="4">cytochrome-c oxidase</fullName>
        <ecNumber evidence="4">7.1.1.9</ecNumber>
    </recommendedName>
</protein>
<keyword evidence="14" id="KW-0186">Copper</keyword>
<dbReference type="EMBL" id="AP026978">
    <property type="protein sequence ID" value="BDU03361.1"/>
    <property type="molecule type" value="Genomic_DNA"/>
</dbReference>
<dbReference type="Gene3D" id="1.20.210.10">
    <property type="entry name" value="Cytochrome c oxidase-like, subunit I domain"/>
    <property type="match status" value="1"/>
</dbReference>
<evidence type="ECO:0000256" key="3">
    <source>
        <dbReference type="ARBA" id="ARBA00009578"/>
    </source>
</evidence>
<dbReference type="PRINTS" id="PR01165">
    <property type="entry name" value="CYCOXIDASEI"/>
</dbReference>
<evidence type="ECO:0000256" key="7">
    <source>
        <dbReference type="ARBA" id="ARBA00022660"/>
    </source>
</evidence>
<dbReference type="InterPro" id="IPR000883">
    <property type="entry name" value="Cyt_C_Oxase_1"/>
</dbReference>
<dbReference type="InterPro" id="IPR023616">
    <property type="entry name" value="Cyt_c_oxase-like_su1_dom"/>
</dbReference>
<dbReference type="PANTHER" id="PTHR10422">
    <property type="entry name" value="CYTOCHROME C OXIDASE SUBUNIT 1"/>
    <property type="match status" value="1"/>
</dbReference>
<feature type="transmembrane region" description="Helical" evidence="19">
    <location>
        <begin position="261"/>
        <end position="286"/>
    </location>
</feature>
<evidence type="ECO:0000256" key="5">
    <source>
        <dbReference type="ARBA" id="ARBA00022448"/>
    </source>
</evidence>
<dbReference type="Pfam" id="PF00115">
    <property type="entry name" value="COX1"/>
    <property type="match status" value="1"/>
</dbReference>
<proteinExistence type="inferred from homology"/>
<feature type="transmembrane region" description="Helical" evidence="19">
    <location>
        <begin position="218"/>
        <end position="241"/>
    </location>
</feature>
<feature type="transmembrane region" description="Helical" evidence="19">
    <location>
        <begin position="609"/>
        <end position="631"/>
    </location>
</feature>
<keyword evidence="10" id="KW-1278">Translocase</keyword>
<comment type="similarity">
    <text evidence="3 18">Belongs to the heme-copper respiratory oxidase family.</text>
</comment>
<keyword evidence="8 18" id="KW-0812">Transmembrane</keyword>
<accession>A0ABN6UDG7</accession>
<comment type="function">
    <text evidence="16">Cytochrome c oxidase is the component of the respiratory chain that catalyzes the reduction of oxygen to water. Subunits 1-3 form the functional core of the enzyme complex. CO I is the catalytic subunit of the enzyme. Electrons originating in cytochrome c are transferred via the copper A center of subunit 2 and heme A of subunit 1 to the bimetallic center formed by heme A3 and copper B.</text>
</comment>
<evidence type="ECO:0000313" key="21">
    <source>
        <dbReference type="EMBL" id="BDU03361.1"/>
    </source>
</evidence>
<evidence type="ECO:0000256" key="17">
    <source>
        <dbReference type="ARBA" id="ARBA00047816"/>
    </source>
</evidence>
<dbReference type="PROSITE" id="PS00077">
    <property type="entry name" value="COX1_CUB"/>
    <property type="match status" value="1"/>
</dbReference>
<feature type="domain" description="Cytochrome oxidase subunit I profile" evidence="20">
    <location>
        <begin position="202"/>
        <end position="716"/>
    </location>
</feature>
<evidence type="ECO:0000256" key="8">
    <source>
        <dbReference type="ARBA" id="ARBA00022692"/>
    </source>
</evidence>
<comment type="pathway">
    <text evidence="2">Energy metabolism; oxidative phosphorylation.</text>
</comment>
<reference evidence="21 22" key="1">
    <citation type="submission" date="2022-11" db="EMBL/GenBank/DDBJ databases">
        <title>Genome Sequencing of Nocardia sp. ON39_IFM12276 and assembly.</title>
        <authorList>
            <person name="Shimojima M."/>
            <person name="Toyokawa M."/>
            <person name="Uesaka K."/>
        </authorList>
    </citation>
    <scope>NUCLEOTIDE SEQUENCE [LARGE SCALE GENOMIC DNA]</scope>
    <source>
        <strain evidence="21 22">IFM 12276</strain>
    </source>
</reference>
<feature type="transmembrane region" description="Helical" evidence="19">
    <location>
        <begin position="469"/>
        <end position="492"/>
    </location>
</feature>
<evidence type="ECO:0000256" key="9">
    <source>
        <dbReference type="ARBA" id="ARBA00022723"/>
    </source>
</evidence>
<evidence type="ECO:0000256" key="12">
    <source>
        <dbReference type="ARBA" id="ARBA00022989"/>
    </source>
</evidence>
<dbReference type="CDD" id="cd01662">
    <property type="entry name" value="Ubiquinol_Oxidase_I"/>
    <property type="match status" value="1"/>
</dbReference>
<dbReference type="Proteomes" id="UP001317870">
    <property type="component" value="Chromosome"/>
</dbReference>
<keyword evidence="12 19" id="KW-1133">Transmembrane helix</keyword>
<evidence type="ECO:0000259" key="20">
    <source>
        <dbReference type="PROSITE" id="PS50855"/>
    </source>
</evidence>
<evidence type="ECO:0000256" key="13">
    <source>
        <dbReference type="ARBA" id="ARBA00023004"/>
    </source>
</evidence>
<keyword evidence="6 18" id="KW-0349">Heme</keyword>
<keyword evidence="15 19" id="KW-0472">Membrane</keyword>
<name>A0ABN6UDG7_9NOCA</name>
<keyword evidence="7 18" id="KW-0679">Respiratory chain</keyword>
<keyword evidence="5 18" id="KW-0813">Transport</keyword>
<dbReference type="InterPro" id="IPR023615">
    <property type="entry name" value="Cyt_c_Oxase_su1_BS"/>
</dbReference>
<organism evidence="21 22">
    <name type="scientific">Nocardia sputorum</name>
    <dbReference type="NCBI Taxonomy" id="2984338"/>
    <lineage>
        <taxon>Bacteria</taxon>
        <taxon>Bacillati</taxon>
        <taxon>Actinomycetota</taxon>
        <taxon>Actinomycetes</taxon>
        <taxon>Mycobacteriales</taxon>
        <taxon>Nocardiaceae</taxon>
        <taxon>Nocardia</taxon>
    </lineage>
</organism>
<dbReference type="EC" id="7.1.1.9" evidence="4"/>
<evidence type="ECO:0000256" key="2">
    <source>
        <dbReference type="ARBA" id="ARBA00004673"/>
    </source>
</evidence>
<feature type="transmembrane region" description="Helical" evidence="19">
    <location>
        <begin position="387"/>
        <end position="413"/>
    </location>
</feature>
<feature type="transmembrane region" description="Helical" evidence="19">
    <location>
        <begin position="433"/>
        <end position="457"/>
    </location>
</feature>
<feature type="transmembrane region" description="Helical" evidence="19">
    <location>
        <begin position="537"/>
        <end position="559"/>
    </location>
</feature>
<feature type="transmembrane region" description="Helical" evidence="19">
    <location>
        <begin position="579"/>
        <end position="597"/>
    </location>
</feature>
<evidence type="ECO:0000313" key="22">
    <source>
        <dbReference type="Proteomes" id="UP001317870"/>
    </source>
</evidence>
<evidence type="ECO:0000256" key="10">
    <source>
        <dbReference type="ARBA" id="ARBA00022967"/>
    </source>
</evidence>
<dbReference type="SUPFAM" id="SSF81442">
    <property type="entry name" value="Cytochrome c oxidase subunit I-like"/>
    <property type="match status" value="1"/>
</dbReference>
<evidence type="ECO:0000256" key="1">
    <source>
        <dbReference type="ARBA" id="ARBA00004141"/>
    </source>
</evidence>
<dbReference type="PANTHER" id="PTHR10422:SF18">
    <property type="entry name" value="CYTOCHROME C OXIDASE SUBUNIT 1"/>
    <property type="match status" value="1"/>
</dbReference>
<evidence type="ECO:0000256" key="11">
    <source>
        <dbReference type="ARBA" id="ARBA00022982"/>
    </source>
</evidence>
<dbReference type="NCBIfam" id="TIGR02891">
    <property type="entry name" value="CtaD_CoxA"/>
    <property type="match status" value="1"/>
</dbReference>
<gene>
    <name evidence="21" type="ORF">IFM12276_63890</name>
</gene>
<dbReference type="PROSITE" id="PS50855">
    <property type="entry name" value="COX1"/>
    <property type="match status" value="1"/>
</dbReference>
<feature type="transmembrane region" description="Helical" evidence="19">
    <location>
        <begin position="651"/>
        <end position="675"/>
    </location>
</feature>
<evidence type="ECO:0000256" key="19">
    <source>
        <dbReference type="SAM" id="Phobius"/>
    </source>
</evidence>
<keyword evidence="13" id="KW-0408">Iron</keyword>
<comment type="subcellular location">
    <subcellularLocation>
        <location evidence="1">Membrane</location>
        <topology evidence="1">Multi-pass membrane protein</topology>
    </subcellularLocation>
</comment>
<feature type="transmembrane region" description="Helical" evidence="19">
    <location>
        <begin position="350"/>
        <end position="375"/>
    </location>
</feature>
<sequence>MAYRIEPPAAVEVTDRSPARLSPGVGLARAHGVFNVVGGLWPLLHRRSFEAVFGPKNDHWLQYTVAGLLAGNGVAQILATFSPAGVVHARRVGIITAAWLLAIDLKYVPEGDIPKTYLLDAAMEVGWLMAWTVRTCELVCRVEPPFPAYRALSDNPSSFGFGSHCSGAAGTFGRGRRCTMAAMAREIPPVEATRPYPARVGPKGSFLWKMVTTTDPKVLGILYLTSATGFFLIGGLMALLMRGELARPGLQFLSPEQYNQLFTMHGTIMLLFYATPVVFGFANAILPLQIGAPDVAFPRLNAFSYWLYLFGATIATAGFLTPGGAADFGWTGYTPLSLAEHSPGPGPDLWIMGLAVSGLGTILGAVNMTTTVICLRAPGMTMFRMPIFTWNILVTSILVLLAFPILTAALMALAYDRHLGGHIYDPATGGTILWQHLFWFFGHPEVYIIALPFFGIVTEVIPVFSRKPIFGYTALVYATLAIGALSVAVWAHHMYATGAVLLPYFSLMTFLIAVPTGVKFFNWIGTMWRGQLTFETPMLFSVGFIVTFLLGGLSGVILASPPLDFHVHDTYFVVAHFHYVLFGTIVFATFAGIYFWFPKLTGRFLDERLGKIHFWTTLIGFHLTFLIQHWLGNMGMPRRYADYLPTDNFTLLNTISTIGSFLLGVSMLTFVWNVFKSWRYGEVVTVDDPWGQGNSLEWATTSPPPRHNFYELPRIRSERPAFELHYPHMSERMRTEAHAGRTTHVAHALVAADDQAAADPEPTSGE</sequence>
<dbReference type="InterPro" id="IPR036927">
    <property type="entry name" value="Cyt_c_oxase-like_su1_sf"/>
</dbReference>
<comment type="catalytic activity">
    <reaction evidence="17">
        <text>4 Fe(II)-[cytochrome c] + O2 + 8 H(+)(in) = 4 Fe(III)-[cytochrome c] + 2 H2O + 4 H(+)(out)</text>
        <dbReference type="Rhea" id="RHEA:11436"/>
        <dbReference type="Rhea" id="RHEA-COMP:10350"/>
        <dbReference type="Rhea" id="RHEA-COMP:14399"/>
        <dbReference type="ChEBI" id="CHEBI:15377"/>
        <dbReference type="ChEBI" id="CHEBI:15378"/>
        <dbReference type="ChEBI" id="CHEBI:15379"/>
        <dbReference type="ChEBI" id="CHEBI:29033"/>
        <dbReference type="ChEBI" id="CHEBI:29034"/>
        <dbReference type="EC" id="7.1.1.9"/>
    </reaction>
</comment>
<keyword evidence="22" id="KW-1185">Reference proteome</keyword>
<evidence type="ECO:0000256" key="14">
    <source>
        <dbReference type="ARBA" id="ARBA00023008"/>
    </source>
</evidence>
<feature type="transmembrane region" description="Helical" evidence="19">
    <location>
        <begin position="504"/>
        <end position="525"/>
    </location>
</feature>
<evidence type="ECO:0000256" key="6">
    <source>
        <dbReference type="ARBA" id="ARBA00022617"/>
    </source>
</evidence>
<dbReference type="InterPro" id="IPR014241">
    <property type="entry name" value="Cyt_c_oxidase_su1_bac"/>
</dbReference>
<feature type="transmembrane region" description="Helical" evidence="19">
    <location>
        <begin position="306"/>
        <end position="330"/>
    </location>
</feature>
<evidence type="ECO:0000256" key="15">
    <source>
        <dbReference type="ARBA" id="ARBA00023136"/>
    </source>
</evidence>
<keyword evidence="9" id="KW-0479">Metal-binding</keyword>
<evidence type="ECO:0000256" key="4">
    <source>
        <dbReference type="ARBA" id="ARBA00012949"/>
    </source>
</evidence>
<evidence type="ECO:0000256" key="16">
    <source>
        <dbReference type="ARBA" id="ARBA00025218"/>
    </source>
</evidence>
<keyword evidence="11 18" id="KW-0249">Electron transport</keyword>